<dbReference type="AlphaFoldDB" id="A0A380QSI3"/>
<sequence length="64" mass="7464">MLLIVRECHRLVIIRNNVFYGGGDGRMREVPVPVKVPAERQIRDPAYKFRPVFLCLTPQNRPQC</sequence>
<gene>
    <name evidence="1" type="ORF">NCTC10476_02456</name>
</gene>
<evidence type="ECO:0000313" key="1">
    <source>
        <dbReference type="EMBL" id="SUQ01109.1"/>
    </source>
</evidence>
<protein>
    <submittedName>
        <fullName evidence="1">Uncharacterized protein</fullName>
    </submittedName>
</protein>
<evidence type="ECO:0000313" key="2">
    <source>
        <dbReference type="Proteomes" id="UP000255169"/>
    </source>
</evidence>
<keyword evidence="2" id="KW-1185">Reference proteome</keyword>
<dbReference type="Proteomes" id="UP000255169">
    <property type="component" value="Unassembled WGS sequence"/>
</dbReference>
<accession>A0A380QSI3</accession>
<name>A0A380QSI3_YERRU</name>
<organism evidence="1 2">
    <name type="scientific">Yersinia ruckeri</name>
    <dbReference type="NCBI Taxonomy" id="29486"/>
    <lineage>
        <taxon>Bacteria</taxon>
        <taxon>Pseudomonadati</taxon>
        <taxon>Pseudomonadota</taxon>
        <taxon>Gammaproteobacteria</taxon>
        <taxon>Enterobacterales</taxon>
        <taxon>Yersiniaceae</taxon>
        <taxon>Yersinia</taxon>
    </lineage>
</organism>
<proteinExistence type="predicted"/>
<dbReference type="EMBL" id="UHJG01000001">
    <property type="protein sequence ID" value="SUQ01109.1"/>
    <property type="molecule type" value="Genomic_DNA"/>
</dbReference>
<reference evidence="1 2" key="1">
    <citation type="submission" date="2018-06" db="EMBL/GenBank/DDBJ databases">
        <authorList>
            <consortium name="Pathogen Informatics"/>
            <person name="Doyle S."/>
        </authorList>
    </citation>
    <scope>NUCLEOTIDE SEQUENCE [LARGE SCALE GENOMIC DNA]</scope>
    <source>
        <strain evidence="1 2">NCTC10476</strain>
    </source>
</reference>